<evidence type="ECO:0000256" key="1">
    <source>
        <dbReference type="ARBA" id="ARBA00022630"/>
    </source>
</evidence>
<proteinExistence type="predicted"/>
<dbReference type="PRINTS" id="PR00469">
    <property type="entry name" value="PNDRDTASEII"/>
</dbReference>
<dbReference type="AlphaFoldDB" id="A0AA96WI67"/>
<gene>
    <name evidence="4" type="ORF">HJG54_23870</name>
</gene>
<keyword evidence="2" id="KW-0560">Oxidoreductase</keyword>
<dbReference type="SUPFAM" id="SSF51905">
    <property type="entry name" value="FAD/NAD(P)-binding domain"/>
    <property type="match status" value="1"/>
</dbReference>
<dbReference type="EMBL" id="CP053586">
    <property type="protein sequence ID" value="WNZ25579.1"/>
    <property type="molecule type" value="Genomic_DNA"/>
</dbReference>
<dbReference type="InterPro" id="IPR036188">
    <property type="entry name" value="FAD/NAD-bd_sf"/>
</dbReference>
<evidence type="ECO:0000313" key="4">
    <source>
        <dbReference type="EMBL" id="WNZ25579.1"/>
    </source>
</evidence>
<evidence type="ECO:0000256" key="2">
    <source>
        <dbReference type="ARBA" id="ARBA00023002"/>
    </source>
</evidence>
<dbReference type="Gene3D" id="3.50.50.60">
    <property type="entry name" value="FAD/NAD(P)-binding domain"/>
    <property type="match status" value="2"/>
</dbReference>
<dbReference type="GO" id="GO:0016491">
    <property type="term" value="F:oxidoreductase activity"/>
    <property type="evidence" value="ECO:0007669"/>
    <property type="project" value="UniProtKB-KW"/>
</dbReference>
<organism evidence="4">
    <name type="scientific">Leptolyngbya sp. NK1-12</name>
    <dbReference type="NCBI Taxonomy" id="2547451"/>
    <lineage>
        <taxon>Bacteria</taxon>
        <taxon>Bacillati</taxon>
        <taxon>Cyanobacteriota</taxon>
        <taxon>Cyanophyceae</taxon>
        <taxon>Leptolyngbyales</taxon>
        <taxon>Leptolyngbyaceae</taxon>
        <taxon>Leptolyngbya group</taxon>
        <taxon>Leptolyngbya</taxon>
    </lineage>
</organism>
<dbReference type="PRINTS" id="PR00368">
    <property type="entry name" value="FADPNR"/>
</dbReference>
<name>A0AA96WI67_9CYAN</name>
<reference evidence="4" key="1">
    <citation type="submission" date="2020-05" db="EMBL/GenBank/DDBJ databases">
        <authorList>
            <person name="Zhu T."/>
            <person name="Keshari N."/>
            <person name="Lu X."/>
        </authorList>
    </citation>
    <scope>NUCLEOTIDE SEQUENCE</scope>
    <source>
        <strain evidence="4">NK1-12</strain>
    </source>
</reference>
<dbReference type="InterPro" id="IPR050097">
    <property type="entry name" value="Ferredoxin-NADP_redctase_2"/>
</dbReference>
<evidence type="ECO:0000259" key="3">
    <source>
        <dbReference type="Pfam" id="PF07992"/>
    </source>
</evidence>
<keyword evidence="1" id="KW-0285">Flavoprotein</keyword>
<dbReference type="PANTHER" id="PTHR48105">
    <property type="entry name" value="THIOREDOXIN REDUCTASE 1-RELATED-RELATED"/>
    <property type="match status" value="1"/>
</dbReference>
<accession>A0AA96WI67</accession>
<dbReference type="Pfam" id="PF07992">
    <property type="entry name" value="Pyr_redox_2"/>
    <property type="match status" value="1"/>
</dbReference>
<dbReference type="RefSeq" id="WP_316431733.1">
    <property type="nucleotide sequence ID" value="NZ_CP053586.1"/>
</dbReference>
<dbReference type="InterPro" id="IPR023753">
    <property type="entry name" value="FAD/NAD-binding_dom"/>
</dbReference>
<sequence>MTNDSGSSSNSHRVKLYGQPSSASAYEIRDFLNRSVVEFDWIELTSDQDCSRELSLSTLSDIRLPVVEFPDGTQLFAPTIREIAQRLGWVTQPKFKEYDLSIYGAGPAGLSAAVYAASEGLRTVLIERHAVGGQAGTSSLIENYMGFPEGISGADLAERARQQAVKFGIELLLLREGIKSEFRDNRIYTDMADGSKMIARANICATGIEYRRLNLPNEDQFLNVGLFYGAGASEAPLCGGEHVFIVGGGNSAGQAAMYLSRYAEKVTMLIRGDTLAATLSQYLVERITQKSNIEVLFQTQVTGLAGDTSLQQIEVTNHRDSRSERLRQRAVQKIDTRRLFVCIGGAPNTEWAKDTNIIRDQAGYLVTGSDLLKQGRLPECWTLDRDPFFLETSVPGSFAAGDVRHGSVKRVASSVGEGAMAVTFVHKYLEEIG</sequence>
<protein>
    <submittedName>
        <fullName evidence="4">FAD-dependent oxidoreductase</fullName>
    </submittedName>
</protein>
<feature type="domain" description="FAD/NAD(P)-binding" evidence="3">
    <location>
        <begin position="99"/>
        <end position="418"/>
    </location>
</feature>